<sequence>MKFPVLLVAVFLALTACASPHVEQYQNNTPKLDLTQYFVGTTDGWGMFQKRNGDVVKRFHVQIIGTEKNNQLILDEHFQYDDGTAQQRIWTLTQDKKGHWNGHADDVKGNAQGLVAGNALHWNYTLRLPVDQKVYDMQMDDWMYQIDNLTMINQTRMTKFGFEVGQVTIFFKKRA</sequence>
<feature type="signal peptide" evidence="1">
    <location>
        <begin position="1"/>
        <end position="18"/>
    </location>
</feature>
<dbReference type="AlphaFoldDB" id="A0A345P4V6"/>
<dbReference type="OrthoDB" id="5296954at2"/>
<feature type="chain" id="PRO_5016583374" evidence="1">
    <location>
        <begin position="19"/>
        <end position="175"/>
    </location>
</feature>
<keyword evidence="3" id="KW-1185">Reference proteome</keyword>
<keyword evidence="1" id="KW-0732">Signal</keyword>
<evidence type="ECO:0000313" key="2">
    <source>
        <dbReference type="EMBL" id="AXI02315.1"/>
    </source>
</evidence>
<dbReference type="Pfam" id="PF12915">
    <property type="entry name" value="DUF3833"/>
    <property type="match status" value="1"/>
</dbReference>
<dbReference type="EMBL" id="CP031222">
    <property type="protein sequence ID" value="AXI02315.1"/>
    <property type="molecule type" value="Genomic_DNA"/>
</dbReference>
<gene>
    <name evidence="2" type="ORF">HYN46_05360</name>
</gene>
<dbReference type="InterPro" id="IPR024409">
    <property type="entry name" value="DUF3833"/>
</dbReference>
<accession>A0A345P4V6</accession>
<name>A0A345P4V6_9GAMM</name>
<dbReference type="RefSeq" id="WP_114898425.1">
    <property type="nucleotide sequence ID" value="NZ_CP031222.1"/>
</dbReference>
<dbReference type="PROSITE" id="PS51257">
    <property type="entry name" value="PROKAR_LIPOPROTEIN"/>
    <property type="match status" value="1"/>
</dbReference>
<dbReference type="KEGG" id="mbah:HYN46_05360"/>
<proteinExistence type="predicted"/>
<evidence type="ECO:0000313" key="3">
    <source>
        <dbReference type="Proteomes" id="UP000253940"/>
    </source>
</evidence>
<evidence type="ECO:0000256" key="1">
    <source>
        <dbReference type="SAM" id="SignalP"/>
    </source>
</evidence>
<organism evidence="2 3">
    <name type="scientific">Aquirhabdus parva</name>
    <dbReference type="NCBI Taxonomy" id="2283318"/>
    <lineage>
        <taxon>Bacteria</taxon>
        <taxon>Pseudomonadati</taxon>
        <taxon>Pseudomonadota</taxon>
        <taxon>Gammaproteobacteria</taxon>
        <taxon>Moraxellales</taxon>
        <taxon>Moraxellaceae</taxon>
        <taxon>Aquirhabdus</taxon>
    </lineage>
</organism>
<reference evidence="2 3" key="1">
    <citation type="submission" date="2018-07" db="EMBL/GenBank/DDBJ databases">
        <title>Genome sequencing of Moraxellaceae gen. HYN0046.</title>
        <authorList>
            <person name="Kim M."/>
            <person name="Yi H."/>
        </authorList>
    </citation>
    <scope>NUCLEOTIDE SEQUENCE [LARGE SCALE GENOMIC DNA]</scope>
    <source>
        <strain evidence="2 3">HYN0046</strain>
    </source>
</reference>
<dbReference type="Proteomes" id="UP000253940">
    <property type="component" value="Chromosome"/>
</dbReference>
<protein>
    <submittedName>
        <fullName evidence="2">DUF3833 domain-containing protein</fullName>
    </submittedName>
</protein>